<sequence>MAPTTIATPALNRRGQNVYGCTLQRGQNVYGCTVQHSELINEHKMTDPLGNGKTVVGFGCSFIAERTSPSLLPVLATSRGWAPGGPFSTRRGPAPTALRILEIPVV</sequence>
<dbReference type="AlphaFoldDB" id="A0A4U0X0J2"/>
<dbReference type="EMBL" id="NAJN01000747">
    <property type="protein sequence ID" value="TKA69231.1"/>
    <property type="molecule type" value="Genomic_DNA"/>
</dbReference>
<dbReference type="Proteomes" id="UP000308768">
    <property type="component" value="Unassembled WGS sequence"/>
</dbReference>
<protein>
    <submittedName>
        <fullName evidence="1">Uncharacterized protein</fullName>
    </submittedName>
</protein>
<reference evidence="1 2" key="1">
    <citation type="submission" date="2017-03" db="EMBL/GenBank/DDBJ databases">
        <title>Genomes of endolithic fungi from Antarctica.</title>
        <authorList>
            <person name="Coleine C."/>
            <person name="Masonjones S."/>
            <person name="Stajich J.E."/>
        </authorList>
    </citation>
    <scope>NUCLEOTIDE SEQUENCE [LARGE SCALE GENOMIC DNA]</scope>
    <source>
        <strain evidence="1 2">CCFEE 5187</strain>
    </source>
</reference>
<organism evidence="1 2">
    <name type="scientific">Cryomyces minteri</name>
    <dbReference type="NCBI Taxonomy" id="331657"/>
    <lineage>
        <taxon>Eukaryota</taxon>
        <taxon>Fungi</taxon>
        <taxon>Dikarya</taxon>
        <taxon>Ascomycota</taxon>
        <taxon>Pezizomycotina</taxon>
        <taxon>Dothideomycetes</taxon>
        <taxon>Dothideomycetes incertae sedis</taxon>
        <taxon>Cryomyces</taxon>
    </lineage>
</organism>
<keyword evidence="2" id="KW-1185">Reference proteome</keyword>
<comment type="caution">
    <text evidence="1">The sequence shown here is derived from an EMBL/GenBank/DDBJ whole genome shotgun (WGS) entry which is preliminary data.</text>
</comment>
<name>A0A4U0X0J2_9PEZI</name>
<proteinExistence type="predicted"/>
<evidence type="ECO:0000313" key="1">
    <source>
        <dbReference type="EMBL" id="TKA69231.1"/>
    </source>
</evidence>
<evidence type="ECO:0000313" key="2">
    <source>
        <dbReference type="Proteomes" id="UP000308768"/>
    </source>
</evidence>
<gene>
    <name evidence="1" type="ORF">B0A49_10733</name>
</gene>
<accession>A0A4U0X0J2</accession>